<feature type="signal peptide" evidence="2">
    <location>
        <begin position="1"/>
        <end position="22"/>
    </location>
</feature>
<evidence type="ECO:0000313" key="5">
    <source>
        <dbReference type="EMBL" id="RHN60778.1"/>
    </source>
</evidence>
<organism evidence="4 7">
    <name type="scientific">Medicago truncatula</name>
    <name type="common">Barrel medic</name>
    <name type="synonym">Medicago tribuloides</name>
    <dbReference type="NCBI Taxonomy" id="3880"/>
    <lineage>
        <taxon>Eukaryota</taxon>
        <taxon>Viridiplantae</taxon>
        <taxon>Streptophyta</taxon>
        <taxon>Embryophyta</taxon>
        <taxon>Tracheophyta</taxon>
        <taxon>Spermatophyta</taxon>
        <taxon>Magnoliopsida</taxon>
        <taxon>eudicotyledons</taxon>
        <taxon>Gunneridae</taxon>
        <taxon>Pentapetalae</taxon>
        <taxon>rosids</taxon>
        <taxon>fabids</taxon>
        <taxon>Fabales</taxon>
        <taxon>Fabaceae</taxon>
        <taxon>Papilionoideae</taxon>
        <taxon>50 kb inversion clade</taxon>
        <taxon>NPAAA clade</taxon>
        <taxon>Hologalegina</taxon>
        <taxon>IRL clade</taxon>
        <taxon>Trifolieae</taxon>
        <taxon>Medicago</taxon>
    </lineage>
</organism>
<evidence type="ECO:0000313" key="6">
    <source>
        <dbReference type="EnsemblPlants" id="AES88618"/>
    </source>
</evidence>
<evidence type="ECO:0000259" key="3">
    <source>
        <dbReference type="Pfam" id="PF07127"/>
    </source>
</evidence>
<feature type="region of interest" description="Disordered" evidence="1">
    <location>
        <begin position="105"/>
        <end position="133"/>
    </location>
</feature>
<evidence type="ECO:0000256" key="1">
    <source>
        <dbReference type="SAM" id="MobiDB-lite"/>
    </source>
</evidence>
<keyword evidence="2" id="KW-0732">Signal</keyword>
<dbReference type="ExpressionAtlas" id="G7JPG3">
    <property type="expression patterns" value="differential"/>
</dbReference>
<dbReference type="KEGG" id="mtr:11426411"/>
<dbReference type="AlphaFoldDB" id="G7JPG3"/>
<dbReference type="Gramene" id="rna23144">
    <property type="protein sequence ID" value="RHN60778.1"/>
    <property type="gene ID" value="gene23144"/>
</dbReference>
<accession>G7JPG3</accession>
<dbReference type="HOGENOM" id="CLU_1789779_0_0_1"/>
<dbReference type="InterPro" id="IPR009810">
    <property type="entry name" value="Nodulin_late_dom"/>
</dbReference>
<gene>
    <name evidence="6" type="primary">11426411</name>
    <name evidence="4" type="ordered locus">MTR_4g059900</name>
    <name evidence="5" type="ORF">MtrunA17_Chr4g0029541</name>
</gene>
<sequence length="145" mass="16972">MSQVVMFVYTLIIFLFPSHVITNKIAIYCVSDDDCLKTFTPLDLKCVDNVCEFNLRCKGKCGERDEKFVFLKALKKMDQKLVLEEQGNAREVKIPKKLLFDRIQVPTPATKDQVEEDDYDDDDEEEEEEEDDVDMWFHLPDVVCH</sequence>
<proteinExistence type="predicted"/>
<feature type="chain" id="PRO_5014573027" evidence="2">
    <location>
        <begin position="23"/>
        <end position="145"/>
    </location>
</feature>
<evidence type="ECO:0000256" key="2">
    <source>
        <dbReference type="SAM" id="SignalP"/>
    </source>
</evidence>
<evidence type="ECO:0000313" key="7">
    <source>
        <dbReference type="Proteomes" id="UP000002051"/>
    </source>
</evidence>
<dbReference type="Pfam" id="PF07127">
    <property type="entry name" value="Nodulin_late"/>
    <property type="match status" value="1"/>
</dbReference>
<reference evidence="5" key="4">
    <citation type="journal article" date="2018" name="Nat. Plants">
        <title>Whole-genome landscape of Medicago truncatula symbiotic genes.</title>
        <authorList>
            <person name="Pecrix Y."/>
            <person name="Gamas P."/>
            <person name="Carrere S."/>
        </authorList>
    </citation>
    <scope>NUCLEOTIDE SEQUENCE</scope>
    <source>
        <tissue evidence="5">Leaves</tissue>
    </source>
</reference>
<dbReference type="GO" id="GO:0046872">
    <property type="term" value="F:metal ion binding"/>
    <property type="evidence" value="ECO:0007669"/>
    <property type="project" value="InterPro"/>
</dbReference>
<protein>
    <submittedName>
        <fullName evidence="4">Nodule Cysteine-Rich (NCR) secreted peptide</fullName>
    </submittedName>
    <submittedName>
        <fullName evidence="5">Putative Late nodulin</fullName>
    </submittedName>
</protein>
<feature type="domain" description="Late nodulin" evidence="3">
    <location>
        <begin position="1"/>
        <end position="52"/>
    </location>
</feature>
<dbReference type="PaxDb" id="3880-AES88618"/>
<dbReference type="EMBL" id="PSQE01000004">
    <property type="protein sequence ID" value="RHN60778.1"/>
    <property type="molecule type" value="Genomic_DNA"/>
</dbReference>
<keyword evidence="7" id="KW-1185">Reference proteome</keyword>
<dbReference type="EMBL" id="CM001220">
    <property type="protein sequence ID" value="AES88618.1"/>
    <property type="molecule type" value="Genomic_DNA"/>
</dbReference>
<name>G7JPG3_MEDTR</name>
<reference evidence="4 7" key="1">
    <citation type="journal article" date="2011" name="Nature">
        <title>The Medicago genome provides insight into the evolution of rhizobial symbioses.</title>
        <authorList>
            <person name="Young N.D."/>
            <person name="Debelle F."/>
            <person name="Oldroyd G.E."/>
            <person name="Geurts R."/>
            <person name="Cannon S.B."/>
            <person name="Udvardi M.K."/>
            <person name="Benedito V.A."/>
            <person name="Mayer K.F."/>
            <person name="Gouzy J."/>
            <person name="Schoof H."/>
            <person name="Van de Peer Y."/>
            <person name="Proost S."/>
            <person name="Cook D.R."/>
            <person name="Meyers B.C."/>
            <person name="Spannagl M."/>
            <person name="Cheung F."/>
            <person name="De Mita S."/>
            <person name="Krishnakumar V."/>
            <person name="Gundlach H."/>
            <person name="Zhou S."/>
            <person name="Mudge J."/>
            <person name="Bharti A.K."/>
            <person name="Murray J.D."/>
            <person name="Naoumkina M.A."/>
            <person name="Rosen B."/>
            <person name="Silverstein K.A."/>
            <person name="Tang H."/>
            <person name="Rombauts S."/>
            <person name="Zhao P.X."/>
            <person name="Zhou P."/>
            <person name="Barbe V."/>
            <person name="Bardou P."/>
            <person name="Bechner M."/>
            <person name="Bellec A."/>
            <person name="Berger A."/>
            <person name="Berges H."/>
            <person name="Bidwell S."/>
            <person name="Bisseling T."/>
            <person name="Choisne N."/>
            <person name="Couloux A."/>
            <person name="Denny R."/>
            <person name="Deshpande S."/>
            <person name="Dai X."/>
            <person name="Doyle J.J."/>
            <person name="Dudez A.M."/>
            <person name="Farmer A.D."/>
            <person name="Fouteau S."/>
            <person name="Franken C."/>
            <person name="Gibelin C."/>
            <person name="Gish J."/>
            <person name="Goldstein S."/>
            <person name="Gonzalez A.J."/>
            <person name="Green P.J."/>
            <person name="Hallab A."/>
            <person name="Hartog M."/>
            <person name="Hua A."/>
            <person name="Humphray S.J."/>
            <person name="Jeong D.H."/>
            <person name="Jing Y."/>
            <person name="Jocker A."/>
            <person name="Kenton S.M."/>
            <person name="Kim D.J."/>
            <person name="Klee K."/>
            <person name="Lai H."/>
            <person name="Lang C."/>
            <person name="Lin S."/>
            <person name="Macmil S.L."/>
            <person name="Magdelenat G."/>
            <person name="Matthews L."/>
            <person name="McCorrison J."/>
            <person name="Monaghan E.L."/>
            <person name="Mun J.H."/>
            <person name="Najar F.Z."/>
            <person name="Nicholson C."/>
            <person name="Noirot C."/>
            <person name="O'Bleness M."/>
            <person name="Paule C.R."/>
            <person name="Poulain J."/>
            <person name="Prion F."/>
            <person name="Qin B."/>
            <person name="Qu C."/>
            <person name="Retzel E.F."/>
            <person name="Riddle C."/>
            <person name="Sallet E."/>
            <person name="Samain S."/>
            <person name="Samson N."/>
            <person name="Sanders I."/>
            <person name="Saurat O."/>
            <person name="Scarpelli C."/>
            <person name="Schiex T."/>
            <person name="Segurens B."/>
            <person name="Severin A.J."/>
            <person name="Sherrier D.J."/>
            <person name="Shi R."/>
            <person name="Sims S."/>
            <person name="Singer S.R."/>
            <person name="Sinharoy S."/>
            <person name="Sterck L."/>
            <person name="Viollet A."/>
            <person name="Wang B.B."/>
            <person name="Wang K."/>
            <person name="Wang M."/>
            <person name="Wang X."/>
            <person name="Warfsmann J."/>
            <person name="Weissenbach J."/>
            <person name="White D.D."/>
            <person name="White J.D."/>
            <person name="Wiley G.B."/>
            <person name="Wincker P."/>
            <person name="Xing Y."/>
            <person name="Yang L."/>
            <person name="Yao Z."/>
            <person name="Ying F."/>
            <person name="Zhai J."/>
            <person name="Zhou L."/>
            <person name="Zuber A."/>
            <person name="Denarie J."/>
            <person name="Dixon R.A."/>
            <person name="May G.D."/>
            <person name="Schwartz D.C."/>
            <person name="Rogers J."/>
            <person name="Quetier F."/>
            <person name="Town C.D."/>
            <person name="Roe B.A."/>
        </authorList>
    </citation>
    <scope>NUCLEOTIDE SEQUENCE [LARGE SCALE GENOMIC DNA]</scope>
    <source>
        <strain evidence="4">A17</strain>
        <strain evidence="6 7">cv. Jemalong A17</strain>
    </source>
</reference>
<evidence type="ECO:0000313" key="4">
    <source>
        <dbReference type="EMBL" id="AES88618.1"/>
    </source>
</evidence>
<feature type="compositionally biased region" description="Acidic residues" evidence="1">
    <location>
        <begin position="114"/>
        <end position="133"/>
    </location>
</feature>
<dbReference type="Proteomes" id="UP000265566">
    <property type="component" value="Chromosome 4"/>
</dbReference>
<dbReference type="EnsemblPlants" id="AES88618">
    <property type="protein sequence ID" value="AES88618"/>
    <property type="gene ID" value="MTR_4g059900"/>
</dbReference>
<reference evidence="6" key="3">
    <citation type="submission" date="2015-04" db="UniProtKB">
        <authorList>
            <consortium name="EnsemblPlants"/>
        </authorList>
    </citation>
    <scope>IDENTIFICATION</scope>
    <source>
        <strain evidence="6">cv. Jemalong A17</strain>
    </source>
</reference>
<reference evidence="4 7" key="2">
    <citation type="journal article" date="2014" name="BMC Genomics">
        <title>An improved genome release (version Mt4.0) for the model legume Medicago truncatula.</title>
        <authorList>
            <person name="Tang H."/>
            <person name="Krishnakumar V."/>
            <person name="Bidwell S."/>
            <person name="Rosen B."/>
            <person name="Chan A."/>
            <person name="Zhou S."/>
            <person name="Gentzbittel L."/>
            <person name="Childs K.L."/>
            <person name="Yandell M."/>
            <person name="Gundlach H."/>
            <person name="Mayer K.F."/>
            <person name="Schwartz D.C."/>
            <person name="Town C.D."/>
        </authorList>
    </citation>
    <scope>GENOME REANNOTATION</scope>
    <source>
        <strain evidence="6 7">cv. Jemalong A17</strain>
    </source>
</reference>
<dbReference type="Proteomes" id="UP000002051">
    <property type="component" value="Chromosome 4"/>
</dbReference>